<dbReference type="GO" id="GO:0015074">
    <property type="term" value="P:DNA integration"/>
    <property type="evidence" value="ECO:0007669"/>
    <property type="project" value="InterPro"/>
</dbReference>
<dbReference type="InterPro" id="IPR012337">
    <property type="entry name" value="RNaseH-like_sf"/>
</dbReference>
<comment type="caution">
    <text evidence="2">The sequence shown here is derived from an EMBL/GenBank/DDBJ whole genome shotgun (WGS) entry which is preliminary data.</text>
</comment>
<sequence>MPPSLHLYNLRAPMLIDLKIIKEEVEKDEHLKEVIARLQRGEEVKIYTLQHDMLWYKGRVGIAKTSSLIPAIMHTYQDSVLGGHSGFLRTYKRMMISREGMKLDIQNDISMDFIECLPKAAGYEVILVVVNRFRKYAHFLTLKHPFDAKTVAKLFIEEIVRLYGFPQSTVPDKDKIFLSHFWKELFRLASTKLNRSIAYQQQTDGQMEGFPPFQAMYGRTPPPLIFYGDRETPNATLDQQLKERDIALGALKDHLRVAQDKTMSYADLKRRHVEFEKGEMVYLKIRPYRQVSMRKRRNEKLSAKYFGPYRILKRIGLVAYKLELLTSATIHPVFHVSQLKRAFGECKDKQEVVPY</sequence>
<evidence type="ECO:0000313" key="3">
    <source>
        <dbReference type="Proteomes" id="UP000321393"/>
    </source>
</evidence>
<dbReference type="GO" id="GO:0003676">
    <property type="term" value="F:nucleic acid binding"/>
    <property type="evidence" value="ECO:0007669"/>
    <property type="project" value="InterPro"/>
</dbReference>
<dbReference type="Gene3D" id="3.30.420.10">
    <property type="entry name" value="Ribonuclease H-like superfamily/Ribonuclease H"/>
    <property type="match status" value="1"/>
</dbReference>
<dbReference type="OrthoDB" id="1744105at2759"/>
<dbReference type="InterPro" id="IPR036397">
    <property type="entry name" value="RNaseH_sf"/>
</dbReference>
<dbReference type="Pfam" id="PF24626">
    <property type="entry name" value="SH3_Tf2-1"/>
    <property type="match status" value="1"/>
</dbReference>
<dbReference type="PANTHER" id="PTHR35046:SF26">
    <property type="entry name" value="RNA-DIRECTED DNA POLYMERASE"/>
    <property type="match status" value="1"/>
</dbReference>
<dbReference type="PROSITE" id="PS50994">
    <property type="entry name" value="INTEGRASE"/>
    <property type="match status" value="1"/>
</dbReference>
<dbReference type="Proteomes" id="UP000321393">
    <property type="component" value="Unassembled WGS sequence"/>
</dbReference>
<accession>A0A5A7VEK7</accession>
<dbReference type="InterPro" id="IPR056924">
    <property type="entry name" value="SH3_Tf2-1"/>
</dbReference>
<protein>
    <submittedName>
        <fullName evidence="2">Retrotransposable element Tf2</fullName>
    </submittedName>
</protein>
<dbReference type="EMBL" id="SSTE01000903">
    <property type="protein sequence ID" value="KAA0066148.1"/>
    <property type="molecule type" value="Genomic_DNA"/>
</dbReference>
<evidence type="ECO:0000313" key="2">
    <source>
        <dbReference type="EMBL" id="KAA0066148.1"/>
    </source>
</evidence>
<name>A0A5A7VEK7_CUCMM</name>
<proteinExistence type="predicted"/>
<dbReference type="SUPFAM" id="SSF53098">
    <property type="entry name" value="Ribonuclease H-like"/>
    <property type="match status" value="1"/>
</dbReference>
<dbReference type="PANTHER" id="PTHR35046">
    <property type="entry name" value="ZINC KNUCKLE (CCHC-TYPE) FAMILY PROTEIN"/>
    <property type="match status" value="1"/>
</dbReference>
<dbReference type="InterPro" id="IPR001584">
    <property type="entry name" value="Integrase_cat-core"/>
</dbReference>
<organism evidence="2 3">
    <name type="scientific">Cucumis melo var. makuwa</name>
    <name type="common">Oriental melon</name>
    <dbReference type="NCBI Taxonomy" id="1194695"/>
    <lineage>
        <taxon>Eukaryota</taxon>
        <taxon>Viridiplantae</taxon>
        <taxon>Streptophyta</taxon>
        <taxon>Embryophyta</taxon>
        <taxon>Tracheophyta</taxon>
        <taxon>Spermatophyta</taxon>
        <taxon>Magnoliopsida</taxon>
        <taxon>eudicotyledons</taxon>
        <taxon>Gunneridae</taxon>
        <taxon>Pentapetalae</taxon>
        <taxon>rosids</taxon>
        <taxon>fabids</taxon>
        <taxon>Cucurbitales</taxon>
        <taxon>Cucurbitaceae</taxon>
        <taxon>Benincaseae</taxon>
        <taxon>Cucumis</taxon>
    </lineage>
</organism>
<dbReference type="AlphaFoldDB" id="A0A5A7VEK7"/>
<feature type="domain" description="Integrase catalytic" evidence="1">
    <location>
        <begin position="98"/>
        <end position="210"/>
    </location>
</feature>
<gene>
    <name evidence="2" type="ORF">E6C27_scaffold21G001530</name>
</gene>
<evidence type="ECO:0000259" key="1">
    <source>
        <dbReference type="PROSITE" id="PS50994"/>
    </source>
</evidence>
<reference evidence="2 3" key="1">
    <citation type="submission" date="2019-08" db="EMBL/GenBank/DDBJ databases">
        <title>Draft genome sequences of two oriental melons (Cucumis melo L. var makuwa).</title>
        <authorList>
            <person name="Kwon S.-Y."/>
        </authorList>
    </citation>
    <scope>NUCLEOTIDE SEQUENCE [LARGE SCALE GENOMIC DNA]</scope>
    <source>
        <strain evidence="3">cv. SW 3</strain>
        <tissue evidence="2">Leaf</tissue>
    </source>
</reference>